<dbReference type="Pfam" id="PF01922">
    <property type="entry name" value="SRP19"/>
    <property type="match status" value="1"/>
</dbReference>
<dbReference type="RefSeq" id="XP_052946027.1">
    <property type="nucleotide sequence ID" value="XM_053093166.1"/>
</dbReference>
<evidence type="ECO:0000256" key="2">
    <source>
        <dbReference type="ARBA" id="ARBA00022490"/>
    </source>
</evidence>
<feature type="region of interest" description="Disordered" evidence="5">
    <location>
        <begin position="330"/>
        <end position="375"/>
    </location>
</feature>
<name>A0AA38H8T2_9TREE</name>
<dbReference type="Proteomes" id="UP001164286">
    <property type="component" value="Unassembled WGS sequence"/>
</dbReference>
<keyword evidence="2" id="KW-0963">Cytoplasm</keyword>
<dbReference type="InterPro" id="IPR002778">
    <property type="entry name" value="Signal_recog_particle_SRP19"/>
</dbReference>
<dbReference type="PANTHER" id="PTHR17453:SF0">
    <property type="entry name" value="SIGNAL RECOGNITION PARTICLE 19 KDA PROTEIN"/>
    <property type="match status" value="1"/>
</dbReference>
<organism evidence="6 7">
    <name type="scientific">Dioszegia hungarica</name>
    <dbReference type="NCBI Taxonomy" id="4972"/>
    <lineage>
        <taxon>Eukaryota</taxon>
        <taxon>Fungi</taxon>
        <taxon>Dikarya</taxon>
        <taxon>Basidiomycota</taxon>
        <taxon>Agaricomycotina</taxon>
        <taxon>Tremellomycetes</taxon>
        <taxon>Tremellales</taxon>
        <taxon>Bulleribasidiaceae</taxon>
        <taxon>Dioszegia</taxon>
    </lineage>
</organism>
<dbReference type="GO" id="GO:0005786">
    <property type="term" value="C:signal recognition particle, endoplasmic reticulum targeting"/>
    <property type="evidence" value="ECO:0007669"/>
    <property type="project" value="UniProtKB-KW"/>
</dbReference>
<feature type="compositionally biased region" description="Basic and acidic residues" evidence="5">
    <location>
        <begin position="330"/>
        <end position="341"/>
    </location>
</feature>
<evidence type="ECO:0000256" key="4">
    <source>
        <dbReference type="ARBA" id="ARBA00023274"/>
    </source>
</evidence>
<protein>
    <recommendedName>
        <fullName evidence="8">Signal recognition particle, SRP19 subunit</fullName>
    </recommendedName>
</protein>
<feature type="region of interest" description="Disordered" evidence="5">
    <location>
        <begin position="263"/>
        <end position="312"/>
    </location>
</feature>
<feature type="compositionally biased region" description="Polar residues" evidence="5">
    <location>
        <begin position="270"/>
        <end position="287"/>
    </location>
</feature>
<dbReference type="GO" id="GO:0006617">
    <property type="term" value="P:SRP-dependent cotranslational protein targeting to membrane, signal sequence recognition"/>
    <property type="evidence" value="ECO:0007669"/>
    <property type="project" value="TreeGrafter"/>
</dbReference>
<dbReference type="EMBL" id="JAKWFO010000005">
    <property type="protein sequence ID" value="KAI9636250.1"/>
    <property type="molecule type" value="Genomic_DNA"/>
</dbReference>
<comment type="caution">
    <text evidence="6">The sequence shown here is derived from an EMBL/GenBank/DDBJ whole genome shotgun (WGS) entry which is preliminary data.</text>
</comment>
<feature type="compositionally biased region" description="Acidic residues" evidence="5">
    <location>
        <begin position="37"/>
        <end position="47"/>
    </location>
</feature>
<evidence type="ECO:0000256" key="1">
    <source>
        <dbReference type="ARBA" id="ARBA00004496"/>
    </source>
</evidence>
<dbReference type="InterPro" id="IPR036521">
    <property type="entry name" value="SRP19-like_sf"/>
</dbReference>
<proteinExistence type="predicted"/>
<feature type="region of interest" description="Disordered" evidence="5">
    <location>
        <begin position="1"/>
        <end position="76"/>
    </location>
</feature>
<evidence type="ECO:0000313" key="7">
    <source>
        <dbReference type="Proteomes" id="UP001164286"/>
    </source>
</evidence>
<evidence type="ECO:0000313" key="6">
    <source>
        <dbReference type="EMBL" id="KAI9636250.1"/>
    </source>
</evidence>
<dbReference type="AlphaFoldDB" id="A0AA38H8T2"/>
<feature type="compositionally biased region" description="Acidic residues" evidence="5">
    <location>
        <begin position="1"/>
        <end position="13"/>
    </location>
</feature>
<comment type="subcellular location">
    <subcellularLocation>
        <location evidence="1">Cytoplasm</location>
    </subcellularLocation>
</comment>
<dbReference type="GeneID" id="77732371"/>
<keyword evidence="3" id="KW-0733">Signal recognition particle</keyword>
<evidence type="ECO:0008006" key="8">
    <source>
        <dbReference type="Google" id="ProtNLM"/>
    </source>
</evidence>
<sequence>MPTVEDYFDDDTDIPLPSTSSRHLPNTGGQGALLEEISSDDPDVPELDYDKIAEQSRGIYGEGQKAPPPSSYKGKVAVRDEPGEIRPTSGGAGPAANTPMGGFMGDMMRLQQAEEERMEKMRQQFGGAQITQSMDYKGWNTVYPIYFDAKLSISDGRRVKREDAMWWPQARQIGRACQALGLQSVLEPDKTHPADWENPGRVKVQFERDGRFINPIVKNRTQLYRQLAKMIQQQEPSLAYKPTPKIARKSYTFPLKVKANAKAVPANAKSQPTPNAKSGKASSSATRPTVRRHPYGSPRPPRPTHIPPLDDRLPLHSPVVQTGVAVASVKRELETEKENKRKGIGAGVGAGGEEKAEGGKEKAPKIKRMVVRGKR</sequence>
<feature type="compositionally biased region" description="Basic and acidic residues" evidence="5">
    <location>
        <begin position="352"/>
        <end position="364"/>
    </location>
</feature>
<dbReference type="Gene3D" id="3.30.56.30">
    <property type="entry name" value="Signal recognition particle, SRP19-like subunit"/>
    <property type="match status" value="1"/>
</dbReference>
<gene>
    <name evidence="6" type="ORF">MKK02DRAFT_44955</name>
</gene>
<dbReference type="SUPFAM" id="SSF69695">
    <property type="entry name" value="SRP19"/>
    <property type="match status" value="1"/>
</dbReference>
<feature type="compositionally biased region" description="Pro residues" evidence="5">
    <location>
        <begin position="297"/>
        <end position="306"/>
    </location>
</feature>
<accession>A0AA38H8T2</accession>
<feature type="compositionally biased region" description="Basic residues" evidence="5">
    <location>
        <begin position="365"/>
        <end position="375"/>
    </location>
</feature>
<keyword evidence="7" id="KW-1185">Reference proteome</keyword>
<reference evidence="6" key="1">
    <citation type="journal article" date="2022" name="G3 (Bethesda)">
        <title>High quality genome of the basidiomycete yeast Dioszegia hungarica PDD-24b-2 isolated from cloud water.</title>
        <authorList>
            <person name="Jarrige D."/>
            <person name="Haridas S."/>
            <person name="Bleykasten-Grosshans C."/>
            <person name="Joly M."/>
            <person name="Nadalig T."/>
            <person name="Sancelme M."/>
            <person name="Vuilleumier S."/>
            <person name="Grigoriev I.V."/>
            <person name="Amato P."/>
            <person name="Bringel F."/>
        </authorList>
    </citation>
    <scope>NUCLEOTIDE SEQUENCE</scope>
    <source>
        <strain evidence="6">PDD-24b-2</strain>
    </source>
</reference>
<evidence type="ECO:0000256" key="5">
    <source>
        <dbReference type="SAM" id="MobiDB-lite"/>
    </source>
</evidence>
<evidence type="ECO:0000256" key="3">
    <source>
        <dbReference type="ARBA" id="ARBA00023135"/>
    </source>
</evidence>
<dbReference type="GO" id="GO:0008312">
    <property type="term" value="F:7S RNA binding"/>
    <property type="evidence" value="ECO:0007669"/>
    <property type="project" value="InterPro"/>
</dbReference>
<keyword evidence="4" id="KW-0687">Ribonucleoprotein</keyword>
<dbReference type="PANTHER" id="PTHR17453">
    <property type="entry name" value="SIGNAL RECOGNITION PARTICLE 19 KD PROTEIN"/>
    <property type="match status" value="1"/>
</dbReference>